<evidence type="ECO:0000256" key="20">
    <source>
        <dbReference type="PIRSR" id="PIRSR037149-1"/>
    </source>
</evidence>
<dbReference type="InterPro" id="IPR006067">
    <property type="entry name" value="NO2/SO3_Rdtase_4Fe4S_dom"/>
</dbReference>
<evidence type="ECO:0000256" key="4">
    <source>
        <dbReference type="ARBA" id="ARBA00010429"/>
    </source>
</evidence>
<keyword evidence="9" id="KW-0001">2Fe-2S</keyword>
<dbReference type="PROSITE" id="PS00365">
    <property type="entry name" value="NIR_SIR"/>
    <property type="match status" value="1"/>
</dbReference>
<feature type="domain" description="FAD/NAD(P)-binding" evidence="24">
    <location>
        <begin position="6"/>
        <end position="292"/>
    </location>
</feature>
<dbReference type="PIRSF" id="PIRSF037149">
    <property type="entry name" value="NirB"/>
    <property type="match status" value="1"/>
</dbReference>
<protein>
    <recommendedName>
        <fullName evidence="5">assimilatory sulfite reductase (ferredoxin)</fullName>
        <ecNumber evidence="5">1.8.7.1</ecNumber>
    </recommendedName>
</protein>
<keyword evidence="13 25" id="KW-0560">Oxidoreductase</keyword>
<evidence type="ECO:0000256" key="12">
    <source>
        <dbReference type="ARBA" id="ARBA00022827"/>
    </source>
</evidence>
<evidence type="ECO:0000256" key="5">
    <source>
        <dbReference type="ARBA" id="ARBA00012353"/>
    </source>
</evidence>
<comment type="similarity">
    <text evidence="4">Belongs to the nitrite and sulfite reductase 4Fe-4S domain family.</text>
</comment>
<keyword evidence="26" id="KW-1185">Reference proteome</keyword>
<feature type="binding site" evidence="20">
    <location>
        <position position="658"/>
    </location>
    <ligand>
        <name>[4Fe-4S] cluster</name>
        <dbReference type="ChEBI" id="CHEBI:49883"/>
    </ligand>
</feature>
<evidence type="ECO:0000256" key="10">
    <source>
        <dbReference type="ARBA" id="ARBA00022723"/>
    </source>
</evidence>
<dbReference type="GO" id="GO:0042128">
    <property type="term" value="P:nitrate assimilation"/>
    <property type="evidence" value="ECO:0007669"/>
    <property type="project" value="UniProtKB-UniRule"/>
</dbReference>
<dbReference type="FunFam" id="3.30.413.10:FF:000007">
    <property type="entry name" value="Nitrite reductase [NAD(P)H] large subunit"/>
    <property type="match status" value="1"/>
</dbReference>
<dbReference type="CDD" id="cd19943">
    <property type="entry name" value="NirB_Fer2_BFD-like_1"/>
    <property type="match status" value="1"/>
</dbReference>
<dbReference type="PANTHER" id="PTHR43809">
    <property type="entry name" value="NITRITE REDUCTASE (NADH) LARGE SUBUNIT"/>
    <property type="match status" value="1"/>
</dbReference>
<evidence type="ECO:0000256" key="15">
    <source>
        <dbReference type="ARBA" id="ARBA00023014"/>
    </source>
</evidence>
<dbReference type="GO" id="GO:0051537">
    <property type="term" value="F:2 iron, 2 sulfur cluster binding"/>
    <property type="evidence" value="ECO:0007669"/>
    <property type="project" value="UniProtKB-KW"/>
</dbReference>
<dbReference type="Gene3D" id="1.10.10.1100">
    <property type="entry name" value="BFD-like [2Fe-2S]-binding domain"/>
    <property type="match status" value="1"/>
</dbReference>
<dbReference type="PANTHER" id="PTHR43809:SF1">
    <property type="entry name" value="NITRITE REDUCTASE (NADH) LARGE SUBUNIT"/>
    <property type="match status" value="1"/>
</dbReference>
<evidence type="ECO:0000256" key="18">
    <source>
        <dbReference type="ARBA" id="ARBA00049518"/>
    </source>
</evidence>
<dbReference type="GO" id="GO:0020037">
    <property type="term" value="F:heme binding"/>
    <property type="evidence" value="ECO:0007669"/>
    <property type="project" value="InterPro"/>
</dbReference>
<comment type="catalytic activity">
    <reaction evidence="18">
        <text>hydrogen sulfide + 6 oxidized [2Fe-2S]-[ferredoxin] + 3 H2O = sulfite + 6 reduced [2Fe-2S]-[ferredoxin] + 7 H(+)</text>
        <dbReference type="Rhea" id="RHEA:23132"/>
        <dbReference type="Rhea" id="RHEA-COMP:10000"/>
        <dbReference type="Rhea" id="RHEA-COMP:10001"/>
        <dbReference type="ChEBI" id="CHEBI:15377"/>
        <dbReference type="ChEBI" id="CHEBI:15378"/>
        <dbReference type="ChEBI" id="CHEBI:17359"/>
        <dbReference type="ChEBI" id="CHEBI:29919"/>
        <dbReference type="ChEBI" id="CHEBI:33737"/>
        <dbReference type="ChEBI" id="CHEBI:33738"/>
        <dbReference type="EC" id="1.8.7.1"/>
    </reaction>
</comment>
<dbReference type="GO" id="GO:0050660">
    <property type="term" value="F:flavin adenine dinucleotide binding"/>
    <property type="evidence" value="ECO:0007669"/>
    <property type="project" value="UniProtKB-UniRule"/>
</dbReference>
<dbReference type="SUPFAM" id="SSF56014">
    <property type="entry name" value="Nitrite and sulphite reductase 4Fe-4S domain-like"/>
    <property type="match status" value="1"/>
</dbReference>
<comment type="cofactor">
    <cofactor evidence="20">
        <name>[4Fe-4S] cluster</name>
        <dbReference type="ChEBI" id="CHEBI:49883"/>
    </cofactor>
    <text evidence="20">Binds 1 [4Fe-4S] cluster per subunit.</text>
</comment>
<dbReference type="NCBIfam" id="NF011565">
    <property type="entry name" value="PRK14989.1"/>
    <property type="match status" value="1"/>
</dbReference>
<comment type="cofactor">
    <cofactor evidence="20">
        <name>siroheme</name>
        <dbReference type="ChEBI" id="CHEBI:60052"/>
    </cofactor>
    <text evidence="20">Binds 1 siroheme per subunit.</text>
</comment>
<keyword evidence="10 20" id="KW-0479">Metal-binding</keyword>
<evidence type="ECO:0000259" key="23">
    <source>
        <dbReference type="Pfam" id="PF04324"/>
    </source>
</evidence>
<dbReference type="InterPro" id="IPR036188">
    <property type="entry name" value="FAD/NAD-bd_sf"/>
</dbReference>
<dbReference type="GO" id="GO:0050311">
    <property type="term" value="F:sulfite reductase (ferredoxin) activity"/>
    <property type="evidence" value="ECO:0007669"/>
    <property type="project" value="UniProtKB-EC"/>
</dbReference>
<dbReference type="SUPFAM" id="SSF51905">
    <property type="entry name" value="FAD/NAD(P)-binding domain"/>
    <property type="match status" value="2"/>
</dbReference>
<feature type="domain" description="Nitrite/sulphite reductase 4Fe-4S" evidence="21">
    <location>
        <begin position="643"/>
        <end position="779"/>
    </location>
</feature>
<dbReference type="InterPro" id="IPR012744">
    <property type="entry name" value="Nitri_red_NirB"/>
</dbReference>
<evidence type="ECO:0000256" key="9">
    <source>
        <dbReference type="ARBA" id="ARBA00022714"/>
    </source>
</evidence>
<dbReference type="AlphaFoldDB" id="A0A7Y9UR58"/>
<dbReference type="PRINTS" id="PR00397">
    <property type="entry name" value="SIROHAEM"/>
</dbReference>
<comment type="pathway">
    <text evidence="3">Nitrogen metabolism; nitrate reduction (assimilation).</text>
</comment>
<feature type="binding site" description="axial binding residue" evidence="20">
    <location>
        <position position="696"/>
    </location>
    <ligand>
        <name>siroheme</name>
        <dbReference type="ChEBI" id="CHEBI:60052"/>
    </ligand>
    <ligandPart>
        <name>Fe</name>
        <dbReference type="ChEBI" id="CHEBI:18248"/>
    </ligandPart>
</feature>
<dbReference type="Proteomes" id="UP000540656">
    <property type="component" value="Unassembled WGS sequence"/>
</dbReference>
<feature type="domain" description="Nitrite/Sulfite reductase ferredoxin-like" evidence="22">
    <location>
        <begin position="571"/>
        <end position="632"/>
    </location>
</feature>
<dbReference type="Pfam" id="PF07992">
    <property type="entry name" value="Pyr_redox_2"/>
    <property type="match status" value="1"/>
</dbReference>
<keyword evidence="11" id="KW-0883">Thioether bond</keyword>
<gene>
    <name evidence="25" type="ORF">BJ980_002890</name>
</gene>
<evidence type="ECO:0000313" key="26">
    <source>
        <dbReference type="Proteomes" id="UP000540656"/>
    </source>
</evidence>
<dbReference type="InterPro" id="IPR023753">
    <property type="entry name" value="FAD/NAD-binding_dom"/>
</dbReference>
<comment type="caution">
    <text evidence="25">The sequence shown here is derived from an EMBL/GenBank/DDBJ whole genome shotgun (WGS) entry which is preliminary data.</text>
</comment>
<dbReference type="Gene3D" id="3.30.413.10">
    <property type="entry name" value="Sulfite Reductase Hemoprotein, domain 1"/>
    <property type="match status" value="1"/>
</dbReference>
<evidence type="ECO:0000256" key="14">
    <source>
        <dbReference type="ARBA" id="ARBA00023004"/>
    </source>
</evidence>
<dbReference type="InterPro" id="IPR052034">
    <property type="entry name" value="NasD-like"/>
</dbReference>
<dbReference type="Pfam" id="PF03460">
    <property type="entry name" value="NIR_SIR_ferr"/>
    <property type="match status" value="1"/>
</dbReference>
<feature type="domain" description="BFD-like [2Fe-2S]-binding" evidence="23">
    <location>
        <begin position="433"/>
        <end position="483"/>
    </location>
</feature>
<comment type="function">
    <text evidence="2">Catalyzes the reduction of sulfite to sulfide, a step in the biosynthesis of sulfur-containing amino acids and cofactors.</text>
</comment>
<dbReference type="NCBIfam" id="TIGR02374">
    <property type="entry name" value="nitri_red_nirB"/>
    <property type="match status" value="1"/>
</dbReference>
<dbReference type="InterPro" id="IPR045854">
    <property type="entry name" value="NO2/SO3_Rdtase_4Fe4S_sf"/>
</dbReference>
<evidence type="ECO:0000259" key="21">
    <source>
        <dbReference type="Pfam" id="PF01077"/>
    </source>
</evidence>
<evidence type="ECO:0000256" key="6">
    <source>
        <dbReference type="ARBA" id="ARBA00022485"/>
    </source>
</evidence>
<dbReference type="Pfam" id="PF04324">
    <property type="entry name" value="Fer2_BFD"/>
    <property type="match status" value="1"/>
</dbReference>
<evidence type="ECO:0000256" key="2">
    <source>
        <dbReference type="ARBA" id="ARBA00003247"/>
    </source>
</evidence>
<dbReference type="FunFam" id="3.50.50.60:FF:000033">
    <property type="entry name" value="Nitrite reductase [NAD(P)H], large subunit"/>
    <property type="match status" value="1"/>
</dbReference>
<evidence type="ECO:0000256" key="13">
    <source>
        <dbReference type="ARBA" id="ARBA00023002"/>
    </source>
</evidence>
<keyword evidence="8 19" id="KW-0285">Flavoprotein</keyword>
<keyword evidence="6 20" id="KW-0004">4Fe-4S</keyword>
<dbReference type="EC" id="1.8.7.1" evidence="5"/>
<organism evidence="25 26">
    <name type="scientific">Nocardioides daedukensis</name>
    <dbReference type="NCBI Taxonomy" id="634462"/>
    <lineage>
        <taxon>Bacteria</taxon>
        <taxon>Bacillati</taxon>
        <taxon>Actinomycetota</taxon>
        <taxon>Actinomycetes</taxon>
        <taxon>Propionibacteriales</taxon>
        <taxon>Nocardioidaceae</taxon>
        <taxon>Nocardioides</taxon>
    </lineage>
</organism>
<keyword evidence="15 20" id="KW-0411">Iron-sulfur</keyword>
<evidence type="ECO:0000256" key="16">
    <source>
        <dbReference type="ARBA" id="ARBA00023063"/>
    </source>
</evidence>
<dbReference type="GO" id="GO:0098809">
    <property type="term" value="F:nitrite reductase activity"/>
    <property type="evidence" value="ECO:0007669"/>
    <property type="project" value="InterPro"/>
</dbReference>
<evidence type="ECO:0000259" key="24">
    <source>
        <dbReference type="Pfam" id="PF07992"/>
    </source>
</evidence>
<evidence type="ECO:0000256" key="1">
    <source>
        <dbReference type="ARBA" id="ARBA00001974"/>
    </source>
</evidence>
<comment type="cofactor">
    <cofactor evidence="17">
        <name>[2Fe-2S] cluster</name>
        <dbReference type="ChEBI" id="CHEBI:190135"/>
    </cofactor>
</comment>
<dbReference type="Gene3D" id="3.50.50.60">
    <property type="entry name" value="FAD/NAD(P)-binding domain"/>
    <property type="match status" value="2"/>
</dbReference>
<dbReference type="EMBL" id="JACCAA010000001">
    <property type="protein sequence ID" value="NYG59967.1"/>
    <property type="molecule type" value="Genomic_DNA"/>
</dbReference>
<evidence type="ECO:0000259" key="22">
    <source>
        <dbReference type="Pfam" id="PF03460"/>
    </source>
</evidence>
<dbReference type="RefSeq" id="WP_179502960.1">
    <property type="nucleotide sequence ID" value="NZ_JACCAA010000001.1"/>
</dbReference>
<dbReference type="Pfam" id="PF01077">
    <property type="entry name" value="NIR_SIR"/>
    <property type="match status" value="1"/>
</dbReference>
<comment type="cofactor">
    <cofactor evidence="1 19">
        <name>FAD</name>
        <dbReference type="ChEBI" id="CHEBI:57692"/>
    </cofactor>
</comment>
<dbReference type="CDD" id="cd19944">
    <property type="entry name" value="NirB_Fer2_BFD-like_2"/>
    <property type="match status" value="1"/>
</dbReference>
<dbReference type="InterPro" id="IPR006066">
    <property type="entry name" value="NO2/SO3_Rdtase_FeS/sirohaem_BS"/>
</dbReference>
<evidence type="ECO:0000256" key="3">
    <source>
        <dbReference type="ARBA" id="ARBA00005096"/>
    </source>
</evidence>
<evidence type="ECO:0000256" key="17">
    <source>
        <dbReference type="ARBA" id="ARBA00034078"/>
    </source>
</evidence>
<keyword evidence="12 19" id="KW-0274">FAD</keyword>
<dbReference type="GO" id="GO:0051539">
    <property type="term" value="F:4 iron, 4 sulfur cluster binding"/>
    <property type="evidence" value="ECO:0007669"/>
    <property type="project" value="UniProtKB-KW"/>
</dbReference>
<dbReference type="PRINTS" id="PR00411">
    <property type="entry name" value="PNDRDTASEI"/>
</dbReference>
<dbReference type="InterPro" id="IPR017121">
    <property type="entry name" value="Nitrite_Rdtase_lsu"/>
</dbReference>
<dbReference type="UniPathway" id="UPA00653"/>
<evidence type="ECO:0000256" key="8">
    <source>
        <dbReference type="ARBA" id="ARBA00022630"/>
    </source>
</evidence>
<keyword evidence="14 20" id="KW-0408">Iron</keyword>
<dbReference type="GO" id="GO:0046872">
    <property type="term" value="F:metal ion binding"/>
    <property type="evidence" value="ECO:0007669"/>
    <property type="project" value="UniProtKB-KW"/>
</dbReference>
<dbReference type="GO" id="GO:0050661">
    <property type="term" value="F:NADP binding"/>
    <property type="evidence" value="ECO:0007669"/>
    <property type="project" value="UniProtKB-UniRule"/>
</dbReference>
<dbReference type="PRINTS" id="PR00368">
    <property type="entry name" value="FADPNR"/>
</dbReference>
<name>A0A7Y9UR58_9ACTN</name>
<dbReference type="InterPro" id="IPR005117">
    <property type="entry name" value="NiRdtase/SiRdtase_haem-b_fer"/>
</dbReference>
<feature type="binding site" evidence="20">
    <location>
        <position position="652"/>
    </location>
    <ligand>
        <name>[4Fe-4S] cluster</name>
        <dbReference type="ChEBI" id="CHEBI:49883"/>
    </ligand>
</feature>
<evidence type="ECO:0000256" key="19">
    <source>
        <dbReference type="PIRNR" id="PIRNR037149"/>
    </source>
</evidence>
<dbReference type="InterPro" id="IPR036136">
    <property type="entry name" value="Nit/Sulf_reduc_fer-like_dom_sf"/>
</dbReference>
<feature type="binding site" evidence="20">
    <location>
        <position position="696"/>
    </location>
    <ligand>
        <name>[4Fe-4S] cluster</name>
        <dbReference type="ChEBI" id="CHEBI:49883"/>
    </ligand>
</feature>
<dbReference type="SUPFAM" id="SSF55124">
    <property type="entry name" value="Nitrite/Sulfite reductase N-terminal domain-like"/>
    <property type="match status" value="1"/>
</dbReference>
<feature type="binding site" evidence="20">
    <location>
        <position position="692"/>
    </location>
    <ligand>
        <name>[4Fe-4S] cluster</name>
        <dbReference type="ChEBI" id="CHEBI:49883"/>
    </ligand>
</feature>
<sequence length="868" mass="92029">MSTRKTLVVIGNGMVGHRFVQASVERGVTERFDIVVVGEEPRAAYDRVALTSFFEVGAEQLSFLPEGEYDDPRVRLVLDTAVTAIDRDARTVSLGTGEVIGFDVAVMATGAAPFVPPVPGKDLDNVFVYRTIEDLEAIREAAKSAKAGVVIGGGLLGLEAANALHQLGIEAHVVEMAPRLMAVQVDDAGGATLKRHIENLGLGVHTSVLTERIVGDDSDGTGGKVSGLKFKDNDTPLDVDLVIFSAGIRPRDQLARDCGIEVAERGGVLVNERLQTSDPAIYAIGECAAPAGKMYGLVAPGYQMAEIVADHLVSAGSAAAFEGADMSTKLKLLGVDVASFGDAFATTPGALELVFADAVGGVYKKLVVLERDEPEGGFVLLGGVLVGDASAYGILRPMVSSGMTLPENPEELILPAARAGGGAAKIGMPDEAVVCSCNNITKGSICATIDDKGCADLPCVKSCTKAGTVCGSCVPIVKNLLAERLEASGAVVNKGICEHFDLTRQELFDVIAIHGFQRFDDIVTAHGRGRGCDICKPAVASILASQFNGHVLDPTTANLQDTNDAYLANIQRNGTYSVVPRIPGGEITPDKLIVIGEVARDFNLYTKITGGQRIDLFGARMEELPKIWKRLVDAGFESGHAYGKSLRTVKSCVGSTWCRYGVQDSVQMAIDLELRYRGLRSPHKLKGGVSGCARECAEARGKDFGVIATEKGWNLYVCGNGGAIPAHAQLLVSDVSGEDLVRYLDRFLMYYIRTADRLQRTSTWLGTIDGGLDRVREIVVDDALGLGAELEAEMARHVETYFDEWKATIEDEEKLSRFVSFVNAPGVPDPNISFADTERGPMVPAMAGGPVSLGTTIPVGAPSTAGVK</sequence>
<reference evidence="25 26" key="1">
    <citation type="submission" date="2020-07" db="EMBL/GenBank/DDBJ databases">
        <title>Sequencing the genomes of 1000 actinobacteria strains.</title>
        <authorList>
            <person name="Klenk H.-P."/>
        </authorList>
    </citation>
    <scope>NUCLEOTIDE SEQUENCE [LARGE SCALE GENOMIC DNA]</scope>
    <source>
        <strain evidence="25 26">DSM 23819</strain>
    </source>
</reference>
<accession>A0A7Y9UR58</accession>
<evidence type="ECO:0000256" key="7">
    <source>
        <dbReference type="ARBA" id="ARBA00022617"/>
    </source>
</evidence>
<keyword evidence="7 20" id="KW-0349">Heme</keyword>
<evidence type="ECO:0000256" key="11">
    <source>
        <dbReference type="ARBA" id="ARBA00022784"/>
    </source>
</evidence>
<evidence type="ECO:0000313" key="25">
    <source>
        <dbReference type="EMBL" id="NYG59967.1"/>
    </source>
</evidence>
<dbReference type="InterPro" id="IPR007419">
    <property type="entry name" value="BFD-like_2Fe2S-bd_dom"/>
</dbReference>
<dbReference type="InterPro" id="IPR041854">
    <property type="entry name" value="BFD-like_2Fe2S-bd_dom_sf"/>
</dbReference>
<proteinExistence type="inferred from homology"/>
<keyword evidence="16 19" id="KW-0534">Nitrate assimilation</keyword>